<dbReference type="PANTHER" id="PTHR34136">
    <property type="match status" value="1"/>
</dbReference>
<comment type="similarity">
    <text evidence="5">Belongs to the glycosyltransferase 26 family. TagA/TarA subfamily.</text>
</comment>
<evidence type="ECO:0000256" key="4">
    <source>
        <dbReference type="ARBA" id="ARBA00023316"/>
    </source>
</evidence>
<reference evidence="6 7" key="1">
    <citation type="submission" date="2014-12" db="EMBL/GenBank/DDBJ databases">
        <title>Comparative genomics of the lactic acid bacteria isolated from the honey bee gut.</title>
        <authorList>
            <person name="Ellegaard K.M."/>
            <person name="Tamarit D."/>
            <person name="Javelind E."/>
            <person name="Olofsson T."/>
            <person name="Andersson S.G."/>
            <person name="Vasquez A."/>
        </authorList>
    </citation>
    <scope>NUCLEOTIDE SEQUENCE [LARGE SCALE GENOMIC DNA]</scope>
    <source>
        <strain evidence="6 7">Hon2</strain>
    </source>
</reference>
<evidence type="ECO:0000313" key="7">
    <source>
        <dbReference type="Proteomes" id="UP000033695"/>
    </source>
</evidence>
<dbReference type="Pfam" id="PF03808">
    <property type="entry name" value="Glyco_tran_WecG"/>
    <property type="match status" value="1"/>
</dbReference>
<dbReference type="CDD" id="cd06533">
    <property type="entry name" value="Glyco_transf_WecG_TagA"/>
    <property type="match status" value="1"/>
</dbReference>
<evidence type="ECO:0000313" key="6">
    <source>
        <dbReference type="EMBL" id="KJY48870.1"/>
    </source>
</evidence>
<comment type="function">
    <text evidence="5">Catalyzes the conversion of GlcNAc-PP-undecaprenol into ManNAc-GlcNAc-PP-undecaprenol, the first committed lipid intermediate in the de novo synthesis of teichoic acid.</text>
</comment>
<dbReference type="GO" id="GO:0071555">
    <property type="term" value="P:cell wall organization"/>
    <property type="evidence" value="ECO:0007669"/>
    <property type="project" value="UniProtKB-KW"/>
</dbReference>
<dbReference type="STRING" id="1218508.JG29_12820"/>
<dbReference type="InterPro" id="IPR010916">
    <property type="entry name" value="TonB_box_CS"/>
</dbReference>
<protein>
    <recommendedName>
        <fullName evidence="5">N-acetylglucosaminyldiphosphoundecaprenol N-acetyl-beta-D-mannosaminyltransferase</fullName>
        <ecNumber evidence="5">2.4.1.187</ecNumber>
    </recommendedName>
    <alternativeName>
        <fullName evidence="5">N-acetylmannosaminyltransferase</fullName>
    </alternativeName>
    <alternativeName>
        <fullName evidence="5">UDP-N-acetylmannosamine transferase</fullName>
    </alternativeName>
    <alternativeName>
        <fullName evidence="5">UDP-N-acetylmannosamine:N-acetylglucosaminyl pyrophosphorylundecaprenol N-acetylmannosaminyltransferase</fullName>
    </alternativeName>
</protein>
<dbReference type="InterPro" id="IPR004629">
    <property type="entry name" value="WecG_TagA_CpsF"/>
</dbReference>
<comment type="caution">
    <text evidence="6">The sequence shown here is derived from an EMBL/GenBank/DDBJ whole genome shotgun (WGS) entry which is preliminary data.</text>
</comment>
<evidence type="ECO:0000256" key="5">
    <source>
        <dbReference type="HAMAP-Rule" id="MF_02070"/>
    </source>
</evidence>
<dbReference type="NCBIfam" id="TIGR00696">
    <property type="entry name" value="wecG_tagA_cpsF"/>
    <property type="match status" value="1"/>
</dbReference>
<keyword evidence="7" id="KW-1185">Reference proteome</keyword>
<dbReference type="EC" id="2.4.1.187" evidence="5"/>
<proteinExistence type="inferred from homology"/>
<dbReference type="RefSeq" id="WP_045923120.1">
    <property type="nucleotide sequence ID" value="NZ_JBHTHW010000008.1"/>
</dbReference>
<keyword evidence="1 5" id="KW-0328">Glycosyltransferase</keyword>
<dbReference type="EMBL" id="JXBZ01000008">
    <property type="protein sequence ID" value="KJY48870.1"/>
    <property type="molecule type" value="Genomic_DNA"/>
</dbReference>
<dbReference type="AlphaFoldDB" id="A0A0F4KR35"/>
<dbReference type="GO" id="GO:0019350">
    <property type="term" value="P:teichoic acid biosynthetic process"/>
    <property type="evidence" value="ECO:0007669"/>
    <property type="project" value="UniProtKB-UniRule"/>
</dbReference>
<name>A0A0F4KR35_9LACO</name>
<dbReference type="UniPathway" id="UPA00632"/>
<dbReference type="InterPro" id="IPR034714">
    <property type="entry name" value="TagA_TarA"/>
</dbReference>
<keyword evidence="4 5" id="KW-0961">Cell wall biogenesis/degradation</keyword>
<evidence type="ECO:0000256" key="2">
    <source>
        <dbReference type="ARBA" id="ARBA00022679"/>
    </source>
</evidence>
<organism evidence="6 7">
    <name type="scientific">Bombilactobacillus mellis</name>
    <dbReference type="NCBI Taxonomy" id="1218508"/>
    <lineage>
        <taxon>Bacteria</taxon>
        <taxon>Bacillati</taxon>
        <taxon>Bacillota</taxon>
        <taxon>Bacilli</taxon>
        <taxon>Lactobacillales</taxon>
        <taxon>Lactobacillaceae</taxon>
        <taxon>Bombilactobacillus</taxon>
    </lineage>
</organism>
<dbReference type="HOGENOM" id="CLU_063203_3_1_9"/>
<comment type="catalytic activity">
    <reaction evidence="5">
        <text>UDP-N-acetyl-alpha-D-mannosamine + N-acetyl-alpha-D-glucosaminyl-di-trans,octa-cis-undecaprenyl diphosphate = N-acetyl-beta-D-mannosaminyl-(1-&gt;4)-N-acetyl-alpha-D-glucosaminyl di-trans,octa-cis-undecaprenyl diphosphate + UDP + H(+)</text>
        <dbReference type="Rhea" id="RHEA:16053"/>
        <dbReference type="ChEBI" id="CHEBI:15378"/>
        <dbReference type="ChEBI" id="CHEBI:58223"/>
        <dbReference type="ChEBI" id="CHEBI:62959"/>
        <dbReference type="ChEBI" id="CHEBI:68623"/>
        <dbReference type="ChEBI" id="CHEBI:132210"/>
        <dbReference type="EC" id="2.4.1.187"/>
    </reaction>
</comment>
<comment type="pathway">
    <text evidence="5">Cell wall biogenesis; teichoic acid biosynthesis.</text>
</comment>
<dbReference type="Proteomes" id="UP000033695">
    <property type="component" value="Unassembled WGS sequence"/>
</dbReference>
<dbReference type="PANTHER" id="PTHR34136:SF1">
    <property type="entry name" value="UDP-N-ACETYL-D-MANNOSAMINURONIC ACID TRANSFERASE"/>
    <property type="match status" value="1"/>
</dbReference>
<dbReference type="GO" id="GO:0047244">
    <property type="term" value="F:N-acetylglucosaminyldiphosphoundecaprenol N-acetyl-beta-D-mannosaminyltransferase activity"/>
    <property type="evidence" value="ECO:0007669"/>
    <property type="project" value="UniProtKB-UniRule"/>
</dbReference>
<evidence type="ECO:0000256" key="3">
    <source>
        <dbReference type="ARBA" id="ARBA00022944"/>
    </source>
</evidence>
<keyword evidence="2 5" id="KW-0808">Transferase</keyword>
<dbReference type="PROSITE" id="PS00430">
    <property type="entry name" value="TONB_DEPENDENT_REC_1"/>
    <property type="match status" value="1"/>
</dbReference>
<accession>A0A0F4KR35</accession>
<sequence length="239" mass="27098">MSKTVTILNLPFINTTNQQFLLALTQRIQQKQNTFIVTANPEIAVYAYDHPQFRQLIAAADYITPDGIGIIKASQIIKQPLKERITGFDTLVSLLELANQHQLKIYLLGAQKAVLQKTVVNIQKKYPHLEIVGAHDGYFTDEKAISAEIKAAQPDIVAVALGYPKQEQFIARNRQLAPAVWIGVGGSFDVLSGSVKRAPQLFQKLNLEWLYRFLSHPSRLSRFKNLPRFIYLVKHNYNK</sequence>
<gene>
    <name evidence="6" type="ORF">JG29_12820</name>
</gene>
<dbReference type="PATRIC" id="fig|1218508.4.peg.1270"/>
<evidence type="ECO:0000256" key="1">
    <source>
        <dbReference type="ARBA" id="ARBA00022676"/>
    </source>
</evidence>
<dbReference type="HAMAP" id="MF_02070">
    <property type="entry name" value="TagA_TarA"/>
    <property type="match status" value="1"/>
</dbReference>
<keyword evidence="3 5" id="KW-0777">Teichoic acid biosynthesis</keyword>